<dbReference type="AlphaFoldDB" id="A0A127Q0Z3"/>
<dbReference type="PATRIC" id="fig|279113.9.peg.1351"/>
<organism evidence="2 3">
    <name type="scientific">Collimonas pratensis</name>
    <dbReference type="NCBI Taxonomy" id="279113"/>
    <lineage>
        <taxon>Bacteria</taxon>
        <taxon>Pseudomonadati</taxon>
        <taxon>Pseudomonadota</taxon>
        <taxon>Betaproteobacteria</taxon>
        <taxon>Burkholderiales</taxon>
        <taxon>Oxalobacteraceae</taxon>
        <taxon>Collimonas</taxon>
    </lineage>
</organism>
<dbReference type="KEGG" id="cpra:CPter91_1357"/>
<dbReference type="OrthoDB" id="9809792at2"/>
<dbReference type="EMBL" id="CP013234">
    <property type="protein sequence ID" value="AMP03738.1"/>
    <property type="molecule type" value="Genomic_DNA"/>
</dbReference>
<gene>
    <name evidence="2" type="ORF">CPter91_1357</name>
</gene>
<evidence type="ECO:0000256" key="1">
    <source>
        <dbReference type="ARBA" id="ARBA00010552"/>
    </source>
</evidence>
<sequence length="129" mass="14071">MKIIHTTESPAPLGHYAQAVEQSGFVFLSGMLPARDLIDPAIHDFKAQAQAVLDQCQKVIEAAGGTYADVVQVTAYMVGVENWSAFNEVYSRAFGAHTPARAIVPVPALHHGFAIELQVVAFIPEERRR</sequence>
<dbReference type="Gene3D" id="3.30.1330.40">
    <property type="entry name" value="RutC-like"/>
    <property type="match status" value="1"/>
</dbReference>
<dbReference type="STRING" id="279113.CPter91_1357"/>
<dbReference type="InterPro" id="IPR006175">
    <property type="entry name" value="YjgF/YER057c/UK114"/>
</dbReference>
<proteinExistence type="inferred from homology"/>
<dbReference type="GO" id="GO:0019239">
    <property type="term" value="F:deaminase activity"/>
    <property type="evidence" value="ECO:0007669"/>
    <property type="project" value="TreeGrafter"/>
</dbReference>
<reference evidence="2 3" key="1">
    <citation type="submission" date="2015-11" db="EMBL/GenBank/DDBJ databases">
        <title>Exploring the genomic traits of fungus-feeding bacterial genus Collimonas.</title>
        <authorList>
            <person name="Song C."/>
            <person name="Schmidt R."/>
            <person name="de Jager V."/>
            <person name="Krzyzanowska D."/>
            <person name="Jongedijk E."/>
            <person name="Cankar K."/>
            <person name="Beekwilder J."/>
            <person name="van Veen A."/>
            <person name="de Boer W."/>
            <person name="van Veen J.A."/>
            <person name="Garbeva P."/>
        </authorList>
    </citation>
    <scope>NUCLEOTIDE SEQUENCE [LARGE SCALE GENOMIC DNA]</scope>
    <source>
        <strain evidence="2 3">Ter91</strain>
    </source>
</reference>
<dbReference type="RefSeq" id="WP_061938459.1">
    <property type="nucleotide sequence ID" value="NZ_CP013234.1"/>
</dbReference>
<dbReference type="PANTHER" id="PTHR11803">
    <property type="entry name" value="2-IMINOBUTANOATE/2-IMINOPROPANOATE DEAMINASE RIDA"/>
    <property type="match status" value="1"/>
</dbReference>
<evidence type="ECO:0000313" key="2">
    <source>
        <dbReference type="EMBL" id="AMP03738.1"/>
    </source>
</evidence>
<name>A0A127Q0Z3_9BURK</name>
<dbReference type="PANTHER" id="PTHR11803:SF58">
    <property type="entry name" value="PROTEIN HMF1-RELATED"/>
    <property type="match status" value="1"/>
</dbReference>
<dbReference type="SUPFAM" id="SSF55298">
    <property type="entry name" value="YjgF-like"/>
    <property type="match status" value="1"/>
</dbReference>
<protein>
    <submittedName>
        <fullName evidence="2">Protein translation initiation inhibitor</fullName>
    </submittedName>
</protein>
<dbReference type="InterPro" id="IPR035959">
    <property type="entry name" value="RutC-like_sf"/>
</dbReference>
<dbReference type="CDD" id="cd00448">
    <property type="entry name" value="YjgF_YER057c_UK114_family"/>
    <property type="match status" value="1"/>
</dbReference>
<dbReference type="GO" id="GO:0005829">
    <property type="term" value="C:cytosol"/>
    <property type="evidence" value="ECO:0007669"/>
    <property type="project" value="TreeGrafter"/>
</dbReference>
<dbReference type="Proteomes" id="UP000074561">
    <property type="component" value="Chromosome"/>
</dbReference>
<accession>A0A127Q0Z3</accession>
<dbReference type="Pfam" id="PF01042">
    <property type="entry name" value="Ribonuc_L-PSP"/>
    <property type="match status" value="1"/>
</dbReference>
<evidence type="ECO:0000313" key="3">
    <source>
        <dbReference type="Proteomes" id="UP000074561"/>
    </source>
</evidence>
<comment type="similarity">
    <text evidence="1">Belongs to the RutC family.</text>
</comment>